<feature type="domain" description="GGDEF" evidence="10">
    <location>
        <begin position="335"/>
        <end position="460"/>
    </location>
</feature>
<dbReference type="PANTHER" id="PTHR45138">
    <property type="entry name" value="REGULATORY COMPONENTS OF SENSORY TRANSDUCTION SYSTEM"/>
    <property type="match status" value="1"/>
</dbReference>
<feature type="transmembrane region" description="Helical" evidence="9">
    <location>
        <begin position="78"/>
        <end position="100"/>
    </location>
</feature>
<dbReference type="Gene3D" id="3.30.70.270">
    <property type="match status" value="1"/>
</dbReference>
<dbReference type="InterPro" id="IPR043128">
    <property type="entry name" value="Rev_trsase/Diguanyl_cyclase"/>
</dbReference>
<comment type="subcellular location">
    <subcellularLocation>
        <location evidence="2">Cell membrane</location>
        <topology evidence="2">Multi-pass membrane protein</topology>
    </subcellularLocation>
</comment>
<dbReference type="Proteomes" id="UP000295724">
    <property type="component" value="Unassembled WGS sequence"/>
</dbReference>
<evidence type="ECO:0000256" key="2">
    <source>
        <dbReference type="ARBA" id="ARBA00004651"/>
    </source>
</evidence>
<dbReference type="Pfam" id="PF00990">
    <property type="entry name" value="GGDEF"/>
    <property type="match status" value="1"/>
</dbReference>
<feature type="transmembrane region" description="Helical" evidence="9">
    <location>
        <begin position="50"/>
        <end position="66"/>
    </location>
</feature>
<accession>A0A4V3DHJ3</accession>
<dbReference type="GO" id="GO:0005886">
    <property type="term" value="C:plasma membrane"/>
    <property type="evidence" value="ECO:0007669"/>
    <property type="project" value="UniProtKB-SubCell"/>
</dbReference>
<evidence type="ECO:0000256" key="9">
    <source>
        <dbReference type="SAM" id="Phobius"/>
    </source>
</evidence>
<evidence type="ECO:0000313" key="11">
    <source>
        <dbReference type="EMBL" id="TDR18461.1"/>
    </source>
</evidence>
<feature type="transmembrane region" description="Helical" evidence="9">
    <location>
        <begin position="272"/>
        <end position="291"/>
    </location>
</feature>
<feature type="transmembrane region" description="Helical" evidence="9">
    <location>
        <begin position="27"/>
        <end position="45"/>
    </location>
</feature>
<proteinExistence type="predicted"/>
<dbReference type="InterPro" id="IPR050469">
    <property type="entry name" value="Diguanylate_Cyclase"/>
</dbReference>
<dbReference type="InterPro" id="IPR029787">
    <property type="entry name" value="Nucleotide_cyclase"/>
</dbReference>
<dbReference type="GO" id="GO:1902201">
    <property type="term" value="P:negative regulation of bacterial-type flagellum-dependent cell motility"/>
    <property type="evidence" value="ECO:0007669"/>
    <property type="project" value="TreeGrafter"/>
</dbReference>
<sequence>MLTRHVFLLLAWLAVWQMGRLVEYTDHASVWFPVAGLTFSALLVLGKRAILAIMTGAIVITVWQANHYQLPLSLLEMIWAGFLFGLAHILPYWLGASLIGRLSQHASHSAPQLIVTFLVVAAVTAFIVTVLVISSLVVTNQLDVSDVGKTLLPFWIGDMAGVIVLTPLFTGILIYLFPNAHISLDEFTREGLGSLKRLAKKMGLNIALIIATMLLAYLSGTPESSFAIFFLAVTHMWIACTESPVFNVVSLAASSLLIVLLVHLLGLMDHVMVYQFAINVIAANALFGIAVPQLKAYNQELEHLVYTDTLTHVSSRQYMVQQAEVEIARCHQHKVPLTLVVFDLDDFKLINDQHGHIAGDKALQSVCEVAKSMLSKTDVIARFGGDEFVLMFPGLRFSAAFNLVEQIRMAIHQILIDETTVSASFGIAELQAKEDFISIFHRADQALYRAKQKGGNQIGV</sequence>
<name>A0A4V3DHJ3_9GAMM</name>
<feature type="transmembrane region" description="Helical" evidence="9">
    <location>
        <begin position="112"/>
        <end position="134"/>
    </location>
</feature>
<evidence type="ECO:0000256" key="1">
    <source>
        <dbReference type="ARBA" id="ARBA00001946"/>
    </source>
</evidence>
<dbReference type="GO" id="GO:0052621">
    <property type="term" value="F:diguanylate cyclase activity"/>
    <property type="evidence" value="ECO:0007669"/>
    <property type="project" value="UniProtKB-EC"/>
</dbReference>
<keyword evidence="12" id="KW-1185">Reference proteome</keyword>
<dbReference type="AlphaFoldDB" id="A0A4V3DHJ3"/>
<comment type="caution">
    <text evidence="11">The sequence shown here is derived from an EMBL/GenBank/DDBJ whole genome shotgun (WGS) entry which is preliminary data.</text>
</comment>
<dbReference type="SUPFAM" id="SSF55073">
    <property type="entry name" value="Nucleotide cyclase"/>
    <property type="match status" value="1"/>
</dbReference>
<dbReference type="NCBIfam" id="TIGR00254">
    <property type="entry name" value="GGDEF"/>
    <property type="match status" value="1"/>
</dbReference>
<dbReference type="InterPro" id="IPR007895">
    <property type="entry name" value="MASE1"/>
</dbReference>
<dbReference type="PROSITE" id="PS50887">
    <property type="entry name" value="GGDEF"/>
    <property type="match status" value="1"/>
</dbReference>
<evidence type="ECO:0000256" key="8">
    <source>
        <dbReference type="ARBA" id="ARBA00034247"/>
    </source>
</evidence>
<keyword evidence="6 9" id="KW-1133">Transmembrane helix</keyword>
<dbReference type="SMART" id="SM00267">
    <property type="entry name" value="GGDEF"/>
    <property type="match status" value="1"/>
</dbReference>
<dbReference type="EMBL" id="SNZB01000005">
    <property type="protein sequence ID" value="TDR18461.1"/>
    <property type="molecule type" value="Genomic_DNA"/>
</dbReference>
<evidence type="ECO:0000256" key="4">
    <source>
        <dbReference type="ARBA" id="ARBA00022475"/>
    </source>
</evidence>
<dbReference type="EC" id="2.7.7.65" evidence="3"/>
<comment type="cofactor">
    <cofactor evidence="1">
        <name>Mg(2+)</name>
        <dbReference type="ChEBI" id="CHEBI:18420"/>
    </cofactor>
</comment>
<dbReference type="Pfam" id="PF05231">
    <property type="entry name" value="MASE1"/>
    <property type="match status" value="1"/>
</dbReference>
<keyword evidence="5 9" id="KW-0812">Transmembrane</keyword>
<evidence type="ECO:0000256" key="3">
    <source>
        <dbReference type="ARBA" id="ARBA00012528"/>
    </source>
</evidence>
<dbReference type="FunFam" id="3.30.70.270:FF:000001">
    <property type="entry name" value="Diguanylate cyclase domain protein"/>
    <property type="match status" value="1"/>
</dbReference>
<evidence type="ECO:0000256" key="6">
    <source>
        <dbReference type="ARBA" id="ARBA00022989"/>
    </source>
</evidence>
<organism evidence="11 12">
    <name type="scientific">Marinicella litoralis</name>
    <dbReference type="NCBI Taxonomy" id="644220"/>
    <lineage>
        <taxon>Bacteria</taxon>
        <taxon>Pseudomonadati</taxon>
        <taxon>Pseudomonadota</taxon>
        <taxon>Gammaproteobacteria</taxon>
        <taxon>Lysobacterales</taxon>
        <taxon>Marinicellaceae</taxon>
        <taxon>Marinicella</taxon>
    </lineage>
</organism>
<evidence type="ECO:0000256" key="7">
    <source>
        <dbReference type="ARBA" id="ARBA00023136"/>
    </source>
</evidence>
<gene>
    <name evidence="11" type="ORF">C8D91_2381</name>
</gene>
<evidence type="ECO:0000259" key="10">
    <source>
        <dbReference type="PROSITE" id="PS50887"/>
    </source>
</evidence>
<feature type="transmembrane region" description="Helical" evidence="9">
    <location>
        <begin position="198"/>
        <end position="218"/>
    </location>
</feature>
<dbReference type="GO" id="GO:0043709">
    <property type="term" value="P:cell adhesion involved in single-species biofilm formation"/>
    <property type="evidence" value="ECO:0007669"/>
    <property type="project" value="TreeGrafter"/>
</dbReference>
<keyword evidence="4" id="KW-1003">Cell membrane</keyword>
<dbReference type="PANTHER" id="PTHR45138:SF9">
    <property type="entry name" value="DIGUANYLATE CYCLASE DGCM-RELATED"/>
    <property type="match status" value="1"/>
</dbReference>
<protein>
    <recommendedName>
        <fullName evidence="3">diguanylate cyclase</fullName>
        <ecNumber evidence="3">2.7.7.65</ecNumber>
    </recommendedName>
</protein>
<keyword evidence="7 9" id="KW-0472">Membrane</keyword>
<feature type="transmembrane region" description="Helical" evidence="9">
    <location>
        <begin position="154"/>
        <end position="177"/>
    </location>
</feature>
<dbReference type="CDD" id="cd01949">
    <property type="entry name" value="GGDEF"/>
    <property type="match status" value="1"/>
</dbReference>
<reference evidence="11 12" key="1">
    <citation type="submission" date="2019-03" db="EMBL/GenBank/DDBJ databases">
        <title>Genomic Encyclopedia of Type Strains, Phase IV (KMG-IV): sequencing the most valuable type-strain genomes for metagenomic binning, comparative biology and taxonomic classification.</title>
        <authorList>
            <person name="Goeker M."/>
        </authorList>
    </citation>
    <scope>NUCLEOTIDE SEQUENCE [LARGE SCALE GENOMIC DNA]</scope>
    <source>
        <strain evidence="11 12">DSM 25488</strain>
    </source>
</reference>
<dbReference type="InterPro" id="IPR000160">
    <property type="entry name" value="GGDEF_dom"/>
</dbReference>
<evidence type="ECO:0000256" key="5">
    <source>
        <dbReference type="ARBA" id="ARBA00022692"/>
    </source>
</evidence>
<feature type="transmembrane region" description="Helical" evidence="9">
    <location>
        <begin position="245"/>
        <end position="266"/>
    </location>
</feature>
<dbReference type="OrthoDB" id="9803824at2"/>
<evidence type="ECO:0000313" key="12">
    <source>
        <dbReference type="Proteomes" id="UP000295724"/>
    </source>
</evidence>
<comment type="catalytic activity">
    <reaction evidence="8">
        <text>2 GTP = 3',3'-c-di-GMP + 2 diphosphate</text>
        <dbReference type="Rhea" id="RHEA:24898"/>
        <dbReference type="ChEBI" id="CHEBI:33019"/>
        <dbReference type="ChEBI" id="CHEBI:37565"/>
        <dbReference type="ChEBI" id="CHEBI:58805"/>
        <dbReference type="EC" id="2.7.7.65"/>
    </reaction>
</comment>